<dbReference type="Pfam" id="PF12146">
    <property type="entry name" value="Hydrolase_4"/>
    <property type="match status" value="1"/>
</dbReference>
<dbReference type="SUPFAM" id="SSF53474">
    <property type="entry name" value="alpha/beta-Hydrolases"/>
    <property type="match status" value="1"/>
</dbReference>
<sequence>MDVYLSEEHELAQNYDTRIQGFWHNQVVTGSLEGVGNTKIAYAYAIHPEARGTVVISSGRIEGYLKYKELVFELYQNHYCVFILDHRGQGLSDRMTLRPHQGYVEDFADYVTDLKTFYDSVVVPNSTHQPMLLGHSMGGAIGTRYLASYPKDFCKAAFTAPMYGIRMPLPTWLVKSLLYMGMTLNQWLGKNPWYFPGQRDYLAIPFAINPLTHSKIRYRIFRQEYEQEPALQLGGITYHWLRAAIAVLDTLEKHASDVQTEILVLQAGGDQIIDNKAQDHLCAMMPRCQLQPVAGAKHELLMEADKYRHPAMQAILAFFELQKPGPDE</sequence>
<protein>
    <submittedName>
        <fullName evidence="2">Alpha/beta hydrolase</fullName>
    </submittedName>
</protein>
<dbReference type="InterPro" id="IPR029058">
    <property type="entry name" value="AB_hydrolase_fold"/>
</dbReference>
<dbReference type="InterPro" id="IPR051044">
    <property type="entry name" value="MAG_DAG_Lipase"/>
</dbReference>
<name>A0ABQ1RLC5_9ALTE</name>
<dbReference type="GO" id="GO:0016787">
    <property type="term" value="F:hydrolase activity"/>
    <property type="evidence" value="ECO:0007669"/>
    <property type="project" value="UniProtKB-KW"/>
</dbReference>
<organism evidence="2 3">
    <name type="scientific">Lacimicrobium alkaliphilum</name>
    <dbReference type="NCBI Taxonomy" id="1526571"/>
    <lineage>
        <taxon>Bacteria</taxon>
        <taxon>Pseudomonadati</taxon>
        <taxon>Pseudomonadota</taxon>
        <taxon>Gammaproteobacteria</taxon>
        <taxon>Alteromonadales</taxon>
        <taxon>Alteromonadaceae</taxon>
        <taxon>Lacimicrobium</taxon>
    </lineage>
</organism>
<comment type="caution">
    <text evidence="2">The sequence shown here is derived from an EMBL/GenBank/DDBJ whole genome shotgun (WGS) entry which is preliminary data.</text>
</comment>
<reference evidence="3" key="1">
    <citation type="journal article" date="2019" name="Int. J. Syst. Evol. Microbiol.">
        <title>The Global Catalogue of Microorganisms (GCM) 10K type strain sequencing project: providing services to taxonomists for standard genome sequencing and annotation.</title>
        <authorList>
            <consortium name="The Broad Institute Genomics Platform"/>
            <consortium name="The Broad Institute Genome Sequencing Center for Infectious Disease"/>
            <person name="Wu L."/>
            <person name="Ma J."/>
        </authorList>
    </citation>
    <scope>NUCLEOTIDE SEQUENCE [LARGE SCALE GENOMIC DNA]</scope>
    <source>
        <strain evidence="3">CGMCC 1.12923</strain>
    </source>
</reference>
<gene>
    <name evidence="2" type="primary">lypA</name>
    <name evidence="2" type="ORF">GCM10011357_31000</name>
</gene>
<evidence type="ECO:0000313" key="2">
    <source>
        <dbReference type="EMBL" id="GGD73739.1"/>
    </source>
</evidence>
<dbReference type="Gene3D" id="3.40.50.1820">
    <property type="entry name" value="alpha/beta hydrolase"/>
    <property type="match status" value="1"/>
</dbReference>
<dbReference type="EMBL" id="BMGJ01000014">
    <property type="protein sequence ID" value="GGD73739.1"/>
    <property type="molecule type" value="Genomic_DNA"/>
</dbReference>
<feature type="domain" description="Serine aminopeptidase S33" evidence="1">
    <location>
        <begin position="49"/>
        <end position="305"/>
    </location>
</feature>
<accession>A0ABQ1RLC5</accession>
<proteinExistence type="predicted"/>
<dbReference type="Proteomes" id="UP000614272">
    <property type="component" value="Unassembled WGS sequence"/>
</dbReference>
<dbReference type="RefSeq" id="WP_229748171.1">
    <property type="nucleotide sequence ID" value="NZ_BMGJ01000014.1"/>
</dbReference>
<keyword evidence="2" id="KW-0378">Hydrolase</keyword>
<keyword evidence="3" id="KW-1185">Reference proteome</keyword>
<evidence type="ECO:0000313" key="3">
    <source>
        <dbReference type="Proteomes" id="UP000614272"/>
    </source>
</evidence>
<dbReference type="PANTHER" id="PTHR11614">
    <property type="entry name" value="PHOSPHOLIPASE-RELATED"/>
    <property type="match status" value="1"/>
</dbReference>
<dbReference type="InterPro" id="IPR022742">
    <property type="entry name" value="Hydrolase_4"/>
</dbReference>
<evidence type="ECO:0000259" key="1">
    <source>
        <dbReference type="Pfam" id="PF12146"/>
    </source>
</evidence>